<reference evidence="1 2" key="1">
    <citation type="submission" date="2018-08" db="EMBL/GenBank/DDBJ databases">
        <title>A genome reference for cultivated species of the human gut microbiota.</title>
        <authorList>
            <person name="Zou Y."/>
            <person name="Xue W."/>
            <person name="Luo G."/>
        </authorList>
    </citation>
    <scope>NUCLEOTIDE SEQUENCE [LARGE SCALE GENOMIC DNA]</scope>
    <source>
        <strain evidence="1 2">AF37-2AT</strain>
    </source>
</reference>
<sequence length="67" mass="7821">MLYPKTKLEKNHTFCTCSIPNFRNASEWNKPIKRISKLVLPKSPYGETTHYLCEDCIKKIYGGIKDE</sequence>
<accession>A0A3E3JXZ2</accession>
<proteinExistence type="predicted"/>
<gene>
    <name evidence="1" type="ORF">DW016_15895</name>
</gene>
<protein>
    <submittedName>
        <fullName evidence="1">Uncharacterized protein</fullName>
    </submittedName>
</protein>
<organism evidence="1 2">
    <name type="scientific">Sellimonas intestinalis</name>
    <dbReference type="NCBI Taxonomy" id="1653434"/>
    <lineage>
        <taxon>Bacteria</taxon>
        <taxon>Bacillati</taxon>
        <taxon>Bacillota</taxon>
        <taxon>Clostridia</taxon>
        <taxon>Lachnospirales</taxon>
        <taxon>Lachnospiraceae</taxon>
        <taxon>Sellimonas</taxon>
    </lineage>
</organism>
<dbReference type="Proteomes" id="UP000261080">
    <property type="component" value="Unassembled WGS sequence"/>
</dbReference>
<name>A0A3E3JXZ2_9FIRM</name>
<evidence type="ECO:0000313" key="2">
    <source>
        <dbReference type="Proteomes" id="UP000261080"/>
    </source>
</evidence>
<dbReference type="AlphaFoldDB" id="A0A3E3JXZ2"/>
<keyword evidence="2" id="KW-1185">Reference proteome</keyword>
<dbReference type="EMBL" id="QVLX01000022">
    <property type="protein sequence ID" value="RGE84262.1"/>
    <property type="molecule type" value="Genomic_DNA"/>
</dbReference>
<comment type="caution">
    <text evidence="1">The sequence shown here is derived from an EMBL/GenBank/DDBJ whole genome shotgun (WGS) entry which is preliminary data.</text>
</comment>
<evidence type="ECO:0000313" key="1">
    <source>
        <dbReference type="EMBL" id="RGE84262.1"/>
    </source>
</evidence>